<evidence type="ECO:0000313" key="2">
    <source>
        <dbReference type="EMBL" id="SUV16335.1"/>
    </source>
</evidence>
<protein>
    <submittedName>
        <fullName evidence="1">Uncharacterized protein</fullName>
    </submittedName>
</protein>
<dbReference type="EMBL" id="UFSZ01000001">
    <property type="protein sequence ID" value="SUV16335.1"/>
    <property type="molecule type" value="Genomic_DNA"/>
</dbReference>
<reference evidence="1 3" key="1">
    <citation type="submission" date="2017-03" db="EMBL/GenBank/DDBJ databases">
        <title>The whole genome sequencing and assembly of Lysinibacillus sphaericus DSM 28T strain.</title>
        <authorList>
            <person name="Lee Y.-J."/>
            <person name="Yi H."/>
            <person name="Bahn Y.-S."/>
            <person name="Kim J.F."/>
            <person name="Lee D.-W."/>
        </authorList>
    </citation>
    <scope>NUCLEOTIDE SEQUENCE [LARGE SCALE GENOMIC DNA]</scope>
    <source>
        <strain evidence="1 3">DSM 28</strain>
    </source>
</reference>
<sequence>MKDYNYTDLLHDLTMGREIHFIYKKENYYIGRGTGQFMFWKFYDSASEIIGEDAEDLLRKIKLDGQLIKELWDSIEIDVY</sequence>
<reference evidence="2 4" key="2">
    <citation type="submission" date="2018-06" db="EMBL/GenBank/DDBJ databases">
        <authorList>
            <consortium name="Pathogen Informatics"/>
            <person name="Doyle S."/>
        </authorList>
    </citation>
    <scope>NUCLEOTIDE SEQUENCE [LARGE SCALE GENOMIC DNA]</scope>
    <source>
        <strain evidence="2 4">NCTC10338</strain>
    </source>
</reference>
<dbReference type="EMBL" id="CP019980">
    <property type="protein sequence ID" value="AVK97742.1"/>
    <property type="molecule type" value="Genomic_DNA"/>
</dbReference>
<evidence type="ECO:0000313" key="3">
    <source>
        <dbReference type="Proteomes" id="UP000238825"/>
    </source>
</evidence>
<gene>
    <name evidence="1" type="ORF">LS41612_16395</name>
    <name evidence="2" type="ORF">NCTC10338_01413</name>
</gene>
<dbReference type="Proteomes" id="UP000238825">
    <property type="component" value="Chromosome"/>
</dbReference>
<accession>A0A2S0K2Y8</accession>
<evidence type="ECO:0000313" key="1">
    <source>
        <dbReference type="EMBL" id="AVK97742.1"/>
    </source>
</evidence>
<name>A0A2S0K2Y8_LYSSH</name>
<organism evidence="1 3">
    <name type="scientific">Lysinibacillus sphaericus</name>
    <name type="common">Bacillus sphaericus</name>
    <dbReference type="NCBI Taxonomy" id="1421"/>
    <lineage>
        <taxon>Bacteria</taxon>
        <taxon>Bacillati</taxon>
        <taxon>Bacillota</taxon>
        <taxon>Bacilli</taxon>
        <taxon>Bacillales</taxon>
        <taxon>Bacillaceae</taxon>
        <taxon>Lysinibacillus</taxon>
    </lineage>
</organism>
<evidence type="ECO:0000313" key="4">
    <source>
        <dbReference type="Proteomes" id="UP000255295"/>
    </source>
</evidence>
<proteinExistence type="predicted"/>
<dbReference type="RefSeq" id="WP_024361440.1">
    <property type="nucleotide sequence ID" value="NZ_BJNS01000018.1"/>
</dbReference>
<dbReference type="GeneID" id="48277777"/>
<dbReference type="Proteomes" id="UP000255295">
    <property type="component" value="Unassembled WGS sequence"/>
</dbReference>
<dbReference type="AlphaFoldDB" id="A0A2S0K2Y8"/>